<proteinExistence type="predicted"/>
<protein>
    <recommendedName>
        <fullName evidence="4">Fibronectin type-III domain-containing protein</fullName>
    </recommendedName>
</protein>
<dbReference type="Proteomes" id="UP001479290">
    <property type="component" value="Unassembled WGS sequence"/>
</dbReference>
<dbReference type="AlphaFoldDB" id="A0AAW2A502"/>
<feature type="transmembrane region" description="Helical" evidence="1">
    <location>
        <begin position="189"/>
        <end position="211"/>
    </location>
</feature>
<keyword evidence="1" id="KW-1133">Transmembrane helix</keyword>
<gene>
    <name evidence="2" type="ORF">ABG768_003110</name>
</gene>
<name>A0AAW2A502_CULAL</name>
<keyword evidence="1" id="KW-0472">Membrane</keyword>
<dbReference type="EMBL" id="JAWDJR010000010">
    <property type="protein sequence ID" value="KAK9968806.1"/>
    <property type="molecule type" value="Genomic_DNA"/>
</dbReference>
<evidence type="ECO:0008006" key="4">
    <source>
        <dbReference type="Google" id="ProtNLM"/>
    </source>
</evidence>
<keyword evidence="1" id="KW-0812">Transmembrane</keyword>
<evidence type="ECO:0000313" key="3">
    <source>
        <dbReference type="Proteomes" id="UP001479290"/>
    </source>
</evidence>
<organism evidence="2 3">
    <name type="scientific">Culter alburnus</name>
    <name type="common">Topmouth culter</name>
    <dbReference type="NCBI Taxonomy" id="194366"/>
    <lineage>
        <taxon>Eukaryota</taxon>
        <taxon>Metazoa</taxon>
        <taxon>Chordata</taxon>
        <taxon>Craniata</taxon>
        <taxon>Vertebrata</taxon>
        <taxon>Euteleostomi</taxon>
        <taxon>Actinopterygii</taxon>
        <taxon>Neopterygii</taxon>
        <taxon>Teleostei</taxon>
        <taxon>Ostariophysi</taxon>
        <taxon>Cypriniformes</taxon>
        <taxon>Xenocyprididae</taxon>
        <taxon>Xenocypridinae</taxon>
        <taxon>Culter</taxon>
    </lineage>
</organism>
<sequence length="269" mass="29613">MSILETLSTALQESLCTSWNESVLESSPDNSSSPHELCLCLDEVADKHEEEMTTLSSFIVAFFFLGFSCSSRSESCVAGNVSLSVSVSNNSTLLVEWNSGSKQTTQCALLISTEGRQEIQIHLVPRSGSLLLENMTDGLKHFFLCTCFEQSQGLLCSKNITFVMGAVSTPALVLMSDTQNSASYISMRWLSSGVFGATLATCVILLVYIIYRRWTGIGVFRLLYSLMKTFTDKVNTTQNTSLLHDIYHQTCESEPLSVCQSFDGRHLVG</sequence>
<evidence type="ECO:0000313" key="2">
    <source>
        <dbReference type="EMBL" id="KAK9968806.1"/>
    </source>
</evidence>
<evidence type="ECO:0000256" key="1">
    <source>
        <dbReference type="SAM" id="Phobius"/>
    </source>
</evidence>
<comment type="caution">
    <text evidence="2">The sequence shown here is derived from an EMBL/GenBank/DDBJ whole genome shotgun (WGS) entry which is preliminary data.</text>
</comment>
<reference evidence="2 3" key="1">
    <citation type="submission" date="2024-05" db="EMBL/GenBank/DDBJ databases">
        <title>A high-quality chromosomal-level genome assembly of Topmouth culter (Culter alburnus).</title>
        <authorList>
            <person name="Zhao H."/>
        </authorList>
    </citation>
    <scope>NUCLEOTIDE SEQUENCE [LARGE SCALE GENOMIC DNA]</scope>
    <source>
        <strain evidence="2">CATC2023</strain>
        <tissue evidence="2">Muscle</tissue>
    </source>
</reference>
<keyword evidence="3" id="KW-1185">Reference proteome</keyword>
<accession>A0AAW2A502</accession>